<feature type="region of interest" description="Disordered" evidence="1">
    <location>
        <begin position="55"/>
        <end position="76"/>
    </location>
</feature>
<feature type="compositionally biased region" description="Basic and acidic residues" evidence="1">
    <location>
        <begin position="66"/>
        <end position="76"/>
    </location>
</feature>
<evidence type="ECO:0000313" key="3">
    <source>
        <dbReference type="Proteomes" id="UP001497516"/>
    </source>
</evidence>
<name>A0AAV2GEJ2_9ROSI</name>
<gene>
    <name evidence="2" type="ORF">LTRI10_LOCUS48349</name>
</gene>
<accession>A0AAV2GEJ2</accession>
<protein>
    <submittedName>
        <fullName evidence="2">Uncharacterized protein</fullName>
    </submittedName>
</protein>
<keyword evidence="3" id="KW-1185">Reference proteome</keyword>
<dbReference type="Proteomes" id="UP001497516">
    <property type="component" value="Chromosome 8"/>
</dbReference>
<proteinExistence type="predicted"/>
<reference evidence="2 3" key="1">
    <citation type="submission" date="2024-04" db="EMBL/GenBank/DDBJ databases">
        <authorList>
            <person name="Fracassetti M."/>
        </authorList>
    </citation>
    <scope>NUCLEOTIDE SEQUENCE [LARGE SCALE GENOMIC DNA]</scope>
</reference>
<evidence type="ECO:0000256" key="1">
    <source>
        <dbReference type="SAM" id="MobiDB-lite"/>
    </source>
</evidence>
<sequence>MLTARLSFLPAAGIHLQRSEPGDFAIARTCIFFWVGLVGDVSFIQHTVFAWGGRSRRSQGDVFAGGDEKLDDEQGR</sequence>
<organism evidence="2 3">
    <name type="scientific">Linum trigynum</name>
    <dbReference type="NCBI Taxonomy" id="586398"/>
    <lineage>
        <taxon>Eukaryota</taxon>
        <taxon>Viridiplantae</taxon>
        <taxon>Streptophyta</taxon>
        <taxon>Embryophyta</taxon>
        <taxon>Tracheophyta</taxon>
        <taxon>Spermatophyta</taxon>
        <taxon>Magnoliopsida</taxon>
        <taxon>eudicotyledons</taxon>
        <taxon>Gunneridae</taxon>
        <taxon>Pentapetalae</taxon>
        <taxon>rosids</taxon>
        <taxon>fabids</taxon>
        <taxon>Malpighiales</taxon>
        <taxon>Linaceae</taxon>
        <taxon>Linum</taxon>
    </lineage>
</organism>
<dbReference type="AlphaFoldDB" id="A0AAV2GEJ2"/>
<evidence type="ECO:0000313" key="2">
    <source>
        <dbReference type="EMBL" id="CAL1408782.1"/>
    </source>
</evidence>
<dbReference type="EMBL" id="OZ034821">
    <property type="protein sequence ID" value="CAL1408782.1"/>
    <property type="molecule type" value="Genomic_DNA"/>
</dbReference>